<evidence type="ECO:0000313" key="2">
    <source>
        <dbReference type="Proteomes" id="UP000005514"/>
    </source>
</evidence>
<sequence>MKFDFLFVICYQNDLKKVFSVFIFLQTATKRFLKTGCYGGFRARY</sequence>
<protein>
    <submittedName>
        <fullName evidence="1">Uncharacterized protein</fullName>
    </submittedName>
</protein>
<dbReference type="Proteomes" id="UP000005514">
    <property type="component" value="Unassembled WGS sequence"/>
</dbReference>
<proteinExistence type="predicted"/>
<comment type="caution">
    <text evidence="1">The sequence shown here is derived from an EMBL/GenBank/DDBJ whole genome shotgun (WGS) entry which is preliminary data.</text>
</comment>
<dbReference type="AlphaFoldDB" id="A0AB33XHE7"/>
<dbReference type="EMBL" id="AKON01000007">
    <property type="protein sequence ID" value="EJB62945.1"/>
    <property type="molecule type" value="Genomic_DNA"/>
</dbReference>
<name>A0AB33XHE7_HELPX</name>
<reference evidence="1 2" key="1">
    <citation type="submission" date="2012-04" db="EMBL/GenBank/DDBJ databases">
        <title>Genome sequence of Helicobacter pylori Hp H-42.</title>
        <authorList>
            <person name="Blanchard T.G."/>
            <person name="Czinn S.J."/>
            <person name="McCracken C."/>
            <person name="Abolude K."/>
            <person name="Maroo A."/>
            <person name="Santana-Cruz I."/>
            <person name="Tallon L.J."/>
            <person name="Ficke F.W.F."/>
        </authorList>
    </citation>
    <scope>NUCLEOTIDE SEQUENCE [LARGE SCALE GENOMIC DNA]</scope>
    <source>
        <strain evidence="1 2">Hp H-42</strain>
    </source>
</reference>
<accession>A0AB33XHE7</accession>
<evidence type="ECO:0000313" key="1">
    <source>
        <dbReference type="EMBL" id="EJB62945.1"/>
    </source>
</evidence>
<gene>
    <name evidence="1" type="ORF">HPHPH42_0943</name>
</gene>
<organism evidence="1 2">
    <name type="scientific">Helicobacter pylori Hp H-42</name>
    <dbReference type="NCBI Taxonomy" id="992047"/>
    <lineage>
        <taxon>Bacteria</taxon>
        <taxon>Pseudomonadati</taxon>
        <taxon>Campylobacterota</taxon>
        <taxon>Epsilonproteobacteria</taxon>
        <taxon>Campylobacterales</taxon>
        <taxon>Helicobacteraceae</taxon>
        <taxon>Helicobacter</taxon>
    </lineage>
</organism>